<feature type="region of interest" description="Disordered" evidence="1">
    <location>
        <begin position="250"/>
        <end position="284"/>
    </location>
</feature>
<keyword evidence="3" id="KW-1185">Reference proteome</keyword>
<feature type="compositionally biased region" description="Low complexity" evidence="1">
    <location>
        <begin position="271"/>
        <end position="282"/>
    </location>
</feature>
<dbReference type="Proteomes" id="UP001530293">
    <property type="component" value="Unassembled WGS sequence"/>
</dbReference>
<evidence type="ECO:0000256" key="1">
    <source>
        <dbReference type="SAM" id="MobiDB-lite"/>
    </source>
</evidence>
<dbReference type="AlphaFoldDB" id="A0ABD3MBM5"/>
<protein>
    <submittedName>
        <fullName evidence="2">Uncharacterized protein</fullName>
    </submittedName>
</protein>
<accession>A0ABD3MBM5</accession>
<name>A0ABD3MBM5_9STRA</name>
<dbReference type="EMBL" id="JALLBG020000200">
    <property type="protein sequence ID" value="KAL3759562.1"/>
    <property type="molecule type" value="Genomic_DNA"/>
</dbReference>
<reference evidence="2 3" key="1">
    <citation type="submission" date="2024-10" db="EMBL/GenBank/DDBJ databases">
        <title>Updated reference genomes for cyclostephanoid diatoms.</title>
        <authorList>
            <person name="Roberts W.R."/>
            <person name="Alverson A.J."/>
        </authorList>
    </citation>
    <scope>NUCLEOTIDE SEQUENCE [LARGE SCALE GENOMIC DNA]</scope>
    <source>
        <strain evidence="2 3">AJA232-27</strain>
    </source>
</reference>
<evidence type="ECO:0000313" key="2">
    <source>
        <dbReference type="EMBL" id="KAL3759562.1"/>
    </source>
</evidence>
<proteinExistence type="predicted"/>
<feature type="compositionally biased region" description="Basic and acidic residues" evidence="1">
    <location>
        <begin position="250"/>
        <end position="261"/>
    </location>
</feature>
<evidence type="ECO:0000313" key="3">
    <source>
        <dbReference type="Proteomes" id="UP001530293"/>
    </source>
</evidence>
<organism evidence="2 3">
    <name type="scientific">Discostella pseudostelligera</name>
    <dbReference type="NCBI Taxonomy" id="259834"/>
    <lineage>
        <taxon>Eukaryota</taxon>
        <taxon>Sar</taxon>
        <taxon>Stramenopiles</taxon>
        <taxon>Ochrophyta</taxon>
        <taxon>Bacillariophyta</taxon>
        <taxon>Coscinodiscophyceae</taxon>
        <taxon>Thalassiosirophycidae</taxon>
        <taxon>Stephanodiscales</taxon>
        <taxon>Stephanodiscaceae</taxon>
        <taxon>Discostella</taxon>
    </lineage>
</organism>
<comment type="caution">
    <text evidence="2">The sequence shown here is derived from an EMBL/GenBank/DDBJ whole genome shotgun (WGS) entry which is preliminary data.</text>
</comment>
<sequence length="394" mass="44629">MNFSVSDQHRRSLILPIFDATILRYPQSNKVAGIRSASFEYNTMVAIIAPRDDVVDIFTPCNLQSSPPPSPPSSITTILPLDSPSHPSVRSLLELYSANLIDVGTHMLHALREMAPHQLAARVGDSNDNLSYEMQDSRNGDITSMLLRGQRNRIGFHHDDSTTILSPSVLNDIQSFEQSVQSKLHNAHISYRGSYMRTLHTAPQPAHVDYDYPILTEHGQRLFLAFFPLTEEGTYLQLWNDPASLLRRKQDAEDEEKKCVSDDDDDEAKVSYSNHDSSMSSSRRIKPRSIVKGTIVYIPYGKMLIVPSDTIHGGGFKRGSSGNLRFHLYIAVGDDDEENVDDQNNDNRGEEKRIELLQHPMNKYTERYDRTRELCERFVDSNGMNGLLGHYFDD</sequence>
<gene>
    <name evidence="2" type="ORF">ACHAWU_000861</name>
</gene>